<reference evidence="2 3" key="1">
    <citation type="submission" date="2018-01" db="EMBL/GenBank/DDBJ databases">
        <title>G. obscuriglobus.</title>
        <authorList>
            <person name="Franke J."/>
            <person name="Blomberg W."/>
            <person name="Selmecki A."/>
        </authorList>
    </citation>
    <scope>NUCLEOTIDE SEQUENCE [LARGE SCALE GENOMIC DNA]</scope>
    <source>
        <strain evidence="2 3">DSM 5831</strain>
    </source>
</reference>
<evidence type="ECO:0000313" key="3">
    <source>
        <dbReference type="Proteomes" id="UP000245802"/>
    </source>
</evidence>
<sequence>MTYAKLRAWCECRAVVIACAAWAGVPTCCLGTFGDTLAKDPAGPLFWIVNAGAGGAIGAAGGLLACALVRPKRARQVSAGLTAVPAAVNERRRVRALRRLIGIPLALLGAVIWLFWISEAVRGPMR</sequence>
<gene>
    <name evidence="2" type="ORF">C1280_30195</name>
</gene>
<feature type="transmembrane region" description="Helical" evidence="1">
    <location>
        <begin position="12"/>
        <end position="33"/>
    </location>
</feature>
<dbReference type="AlphaFoldDB" id="A0A2Z3HHF4"/>
<dbReference type="KEGG" id="gog:C1280_30195"/>
<dbReference type="EMBL" id="CP025958">
    <property type="protein sequence ID" value="AWM40840.1"/>
    <property type="molecule type" value="Genomic_DNA"/>
</dbReference>
<feature type="transmembrane region" description="Helical" evidence="1">
    <location>
        <begin position="45"/>
        <end position="69"/>
    </location>
</feature>
<keyword evidence="3" id="KW-1185">Reference proteome</keyword>
<accession>A0A2Z3HHF4</accession>
<evidence type="ECO:0000313" key="2">
    <source>
        <dbReference type="EMBL" id="AWM40840.1"/>
    </source>
</evidence>
<keyword evidence="1" id="KW-1133">Transmembrane helix</keyword>
<evidence type="ECO:0000256" key="1">
    <source>
        <dbReference type="SAM" id="Phobius"/>
    </source>
</evidence>
<dbReference type="Proteomes" id="UP000245802">
    <property type="component" value="Chromosome"/>
</dbReference>
<feature type="transmembrane region" description="Helical" evidence="1">
    <location>
        <begin position="100"/>
        <end position="118"/>
    </location>
</feature>
<protein>
    <submittedName>
        <fullName evidence="2">Uncharacterized protein</fullName>
    </submittedName>
</protein>
<keyword evidence="1" id="KW-0812">Transmembrane</keyword>
<organism evidence="2 3">
    <name type="scientific">Gemmata obscuriglobus</name>
    <dbReference type="NCBI Taxonomy" id="114"/>
    <lineage>
        <taxon>Bacteria</taxon>
        <taxon>Pseudomonadati</taxon>
        <taxon>Planctomycetota</taxon>
        <taxon>Planctomycetia</taxon>
        <taxon>Gemmatales</taxon>
        <taxon>Gemmataceae</taxon>
        <taxon>Gemmata</taxon>
    </lineage>
</organism>
<proteinExistence type="predicted"/>
<keyword evidence="1" id="KW-0472">Membrane</keyword>
<name>A0A2Z3HHF4_9BACT</name>